<evidence type="ECO:0000313" key="2">
    <source>
        <dbReference type="Proteomes" id="UP001499979"/>
    </source>
</evidence>
<dbReference type="RefSeq" id="WP_343905669.1">
    <property type="nucleotide sequence ID" value="NZ_BAAAJE010000002.1"/>
</dbReference>
<reference evidence="2" key="1">
    <citation type="journal article" date="2019" name="Int. J. Syst. Evol. Microbiol.">
        <title>The Global Catalogue of Microorganisms (GCM) 10K type strain sequencing project: providing services to taxonomists for standard genome sequencing and annotation.</title>
        <authorList>
            <consortium name="The Broad Institute Genomics Platform"/>
            <consortium name="The Broad Institute Genome Sequencing Center for Infectious Disease"/>
            <person name="Wu L."/>
            <person name="Ma J."/>
        </authorList>
    </citation>
    <scope>NUCLEOTIDE SEQUENCE [LARGE SCALE GENOMIC DNA]</scope>
    <source>
        <strain evidence="2">JCM 11813</strain>
    </source>
</reference>
<keyword evidence="2" id="KW-1185">Reference proteome</keyword>
<protein>
    <recommendedName>
        <fullName evidence="3">DSBA-like thioredoxin domain-containing protein</fullName>
    </recommendedName>
</protein>
<proteinExistence type="predicted"/>
<gene>
    <name evidence="1" type="ORF">GCM10009606_06800</name>
</gene>
<accession>A0ABP4EST8</accession>
<comment type="caution">
    <text evidence="1">The sequence shown here is derived from an EMBL/GenBank/DDBJ whole genome shotgun (WGS) entry which is preliminary data.</text>
</comment>
<dbReference type="EMBL" id="BAAAJE010000002">
    <property type="protein sequence ID" value="GAA1129583.1"/>
    <property type="molecule type" value="Genomic_DNA"/>
</dbReference>
<dbReference type="InterPro" id="IPR036249">
    <property type="entry name" value="Thioredoxin-like_sf"/>
</dbReference>
<evidence type="ECO:0008006" key="3">
    <source>
        <dbReference type="Google" id="ProtNLM"/>
    </source>
</evidence>
<dbReference type="Proteomes" id="UP001499979">
    <property type="component" value="Unassembled WGS sequence"/>
</dbReference>
<dbReference type="SUPFAM" id="SSF52833">
    <property type="entry name" value="Thioredoxin-like"/>
    <property type="match status" value="1"/>
</dbReference>
<name>A0ABP4EST8_9ACTN</name>
<organism evidence="1 2">
    <name type="scientific">Nocardioides aquiterrae</name>
    <dbReference type="NCBI Taxonomy" id="203799"/>
    <lineage>
        <taxon>Bacteria</taxon>
        <taxon>Bacillati</taxon>
        <taxon>Actinomycetota</taxon>
        <taxon>Actinomycetes</taxon>
        <taxon>Propionibacteriales</taxon>
        <taxon>Nocardioidaceae</taxon>
        <taxon>Nocardioides</taxon>
    </lineage>
</organism>
<evidence type="ECO:0000313" key="1">
    <source>
        <dbReference type="EMBL" id="GAA1129583.1"/>
    </source>
</evidence>
<sequence length="294" mass="32069">MTTPRLPARTEPTTSTPPSFSTMIFGDFDCPLSYLASQLARELESHGVTIDWRAVTAVGSRADARQLDRLAVDLRIPDARRPLVLPARPNLATTASPAAVSAYAEASVAHRSTAMRHLLYCARWVHDTDLTHIDALRHLTPVVMMGANSPSATVSEWGMVPAFNAEPLSTQAWELRRQWRQSWAELNQQPTPVLITGDAAPLSGPEALAALNDMVAALVAAEPADLLTDAPRAPALRDKFAALEREVPCNAWLSANGGRWLRRKHQLDAAREFLDCCSDHGFGQRSREIVAAPS</sequence>